<keyword evidence="5 12" id="KW-0812">Transmembrane</keyword>
<evidence type="ECO:0000256" key="4">
    <source>
        <dbReference type="ARBA" id="ARBA00017004"/>
    </source>
</evidence>
<keyword evidence="7 12" id="KW-0809">Transit peptide</keyword>
<protein>
    <recommendedName>
        <fullName evidence="4 12">Cytochrome c oxidase subunit 7C, mitochondrial</fullName>
    </recommendedName>
    <alternativeName>
        <fullName evidence="11 12">Cytochrome c oxidase polypeptide VIIc</fullName>
    </alternativeName>
</protein>
<reference evidence="13" key="2">
    <citation type="submission" date="2025-08" db="UniProtKB">
        <authorList>
            <consortium name="Ensembl"/>
        </authorList>
    </citation>
    <scope>IDENTIFICATION</scope>
</reference>
<evidence type="ECO:0000256" key="12">
    <source>
        <dbReference type="RuleBase" id="RU368123"/>
    </source>
</evidence>
<dbReference type="PANTHER" id="PTHR13313">
    <property type="entry name" value="CYTOCHROME C OXIDASE SUBUNIT VIIC"/>
    <property type="match status" value="1"/>
</dbReference>
<dbReference type="Ensembl" id="ENSSSUT00005002533.1">
    <property type="protein sequence ID" value="ENSSSUP00005002171.1"/>
    <property type="gene ID" value="ENSSSUG00005001483.1"/>
</dbReference>
<proteinExistence type="inferred from homology"/>
<dbReference type="InterPro" id="IPR036636">
    <property type="entry name" value="COX7C/Cox8_sf"/>
</dbReference>
<evidence type="ECO:0000256" key="2">
    <source>
        <dbReference type="ARBA" id="ARBA00004673"/>
    </source>
</evidence>
<comment type="similarity">
    <text evidence="3 12">Belongs to the cytochrome c oxidase VIIc family.</text>
</comment>
<keyword evidence="6 12" id="KW-0999">Mitochondrion inner membrane</keyword>
<dbReference type="Gene3D" id="4.10.49.10">
    <property type="entry name" value="Cytochrome c oxidase subunit VIIc"/>
    <property type="match status" value="1"/>
</dbReference>
<dbReference type="GO" id="GO:0005743">
    <property type="term" value="C:mitochondrial inner membrane"/>
    <property type="evidence" value="ECO:0007669"/>
    <property type="project" value="UniProtKB-SubCell"/>
</dbReference>
<keyword evidence="8 12" id="KW-1133">Transmembrane helix</keyword>
<evidence type="ECO:0000313" key="14">
    <source>
        <dbReference type="Proteomes" id="UP000472268"/>
    </source>
</evidence>
<dbReference type="GO" id="GO:0045277">
    <property type="term" value="C:respiratory chain complex IV"/>
    <property type="evidence" value="ECO:0007669"/>
    <property type="project" value="UniProtKB-UniRule"/>
</dbReference>
<keyword evidence="10 12" id="KW-0472">Membrane</keyword>
<comment type="pathway">
    <text evidence="2 12">Energy metabolism; oxidative phosphorylation.</text>
</comment>
<dbReference type="GO" id="GO:0006123">
    <property type="term" value="P:mitochondrial electron transport, cytochrome c to oxygen"/>
    <property type="evidence" value="ECO:0007669"/>
    <property type="project" value="UniProtKB-UniRule"/>
</dbReference>
<evidence type="ECO:0000256" key="5">
    <source>
        <dbReference type="ARBA" id="ARBA00022692"/>
    </source>
</evidence>
<accession>A0A673SZW3</accession>
<feature type="transmembrane region" description="Helical" evidence="12">
    <location>
        <begin position="37"/>
        <end position="56"/>
    </location>
</feature>
<evidence type="ECO:0000256" key="10">
    <source>
        <dbReference type="ARBA" id="ARBA00023136"/>
    </source>
</evidence>
<dbReference type="PANTHER" id="PTHR13313:SF0">
    <property type="entry name" value="CYTOCHROME C OXIDASE SUBUNIT 7C, MITOCHONDRIAL"/>
    <property type="match status" value="1"/>
</dbReference>
<dbReference type="Pfam" id="PF02935">
    <property type="entry name" value="COX7C"/>
    <property type="match status" value="1"/>
</dbReference>
<reference evidence="13" key="3">
    <citation type="submission" date="2025-09" db="UniProtKB">
        <authorList>
            <consortium name="Ensembl"/>
        </authorList>
    </citation>
    <scope>IDENTIFICATION</scope>
</reference>
<name>A0A673SZW3_SURSU</name>
<keyword evidence="14" id="KW-1185">Reference proteome</keyword>
<keyword evidence="9 12" id="KW-0496">Mitochondrion</keyword>
<evidence type="ECO:0000256" key="7">
    <source>
        <dbReference type="ARBA" id="ARBA00022946"/>
    </source>
</evidence>
<organism evidence="13 14">
    <name type="scientific">Suricata suricatta</name>
    <name type="common">Meerkat</name>
    <dbReference type="NCBI Taxonomy" id="37032"/>
    <lineage>
        <taxon>Eukaryota</taxon>
        <taxon>Metazoa</taxon>
        <taxon>Chordata</taxon>
        <taxon>Craniata</taxon>
        <taxon>Vertebrata</taxon>
        <taxon>Euteleostomi</taxon>
        <taxon>Mammalia</taxon>
        <taxon>Eutheria</taxon>
        <taxon>Laurasiatheria</taxon>
        <taxon>Carnivora</taxon>
        <taxon>Feliformia</taxon>
        <taxon>Herpestidae</taxon>
        <taxon>Suricata</taxon>
    </lineage>
</organism>
<sequence length="63" mass="7152">VLGQSVQKLTTSVVCRSHYDEGLEKNLPFSVRDKCQLLIVLTVHFGSGFVASFFIVRHQLFKK</sequence>
<dbReference type="UniPathway" id="UPA00705"/>
<dbReference type="AlphaFoldDB" id="A0A673SZW3"/>
<reference evidence="13 14" key="1">
    <citation type="submission" date="2019-05" db="EMBL/GenBank/DDBJ databases">
        <title>A Chromosome-scale Meerkat (S. suricatta) Genome Assembly.</title>
        <authorList>
            <person name="Dudchenko O."/>
            <person name="Lieberman Aiden E."/>
            <person name="Tung J."/>
            <person name="Barreiro L.B."/>
            <person name="Clutton-Brock T.H."/>
        </authorList>
    </citation>
    <scope>NUCLEOTIDE SEQUENCE [LARGE SCALE GENOMIC DNA]</scope>
</reference>
<dbReference type="FunFam" id="4.10.49.10:FF:000001">
    <property type="entry name" value="Cytochrome c oxidase subunit 7C"/>
    <property type="match status" value="1"/>
</dbReference>
<evidence type="ECO:0000256" key="6">
    <source>
        <dbReference type="ARBA" id="ARBA00022792"/>
    </source>
</evidence>
<dbReference type="Proteomes" id="UP000472268">
    <property type="component" value="Chromosome 1"/>
</dbReference>
<evidence type="ECO:0000256" key="1">
    <source>
        <dbReference type="ARBA" id="ARBA00004434"/>
    </source>
</evidence>
<evidence type="ECO:0000256" key="3">
    <source>
        <dbReference type="ARBA" id="ARBA00010514"/>
    </source>
</evidence>
<dbReference type="SUPFAM" id="SSF81427">
    <property type="entry name" value="Mitochondrial cytochrome c oxidase subunit VIIc (aka VIIIa)"/>
    <property type="match status" value="1"/>
</dbReference>
<evidence type="ECO:0000256" key="9">
    <source>
        <dbReference type="ARBA" id="ARBA00023128"/>
    </source>
</evidence>
<dbReference type="InterPro" id="IPR004202">
    <property type="entry name" value="COX7C/Cox8"/>
</dbReference>
<evidence type="ECO:0000256" key="8">
    <source>
        <dbReference type="ARBA" id="ARBA00022989"/>
    </source>
</evidence>
<evidence type="ECO:0000256" key="11">
    <source>
        <dbReference type="ARBA" id="ARBA00031140"/>
    </source>
</evidence>
<comment type="subunit">
    <text evidence="12">Component of the cytochrome c oxidase (complex IV, CIV), a multisubunit enzyme composed of 14 subunits. The complex is composed of a catalytic core of 3 subunits, encoded in the mitochondrial DNA, and 11 supernumerary subunits, which are encoded in the nuclear genome. The complex exists as a monomer or a dimer and forms supercomplexes (SCs) in the inner mitochondrial membrane with NADH-ubiquinone oxidoreductase (complex I, CI) and ubiquinol-cytochrome c oxidoreductase (cytochrome b-c1 complex, complex III, CIII), resulting in different assemblies (supercomplex SCI(1)III(2)IV(1) and megacomplex MCI(2)III(2)IV(2)).</text>
</comment>
<dbReference type="OMA" id="FSVENTW"/>
<comment type="subcellular location">
    <subcellularLocation>
        <location evidence="1 12">Mitochondrion inner membrane</location>
        <topology evidence="1 12">Single-pass membrane protein</topology>
    </subcellularLocation>
</comment>
<comment type="function">
    <text evidence="12">Component of the cytochrome c oxidase, the last enzyme in the mitochondrial electron transport chain which drives oxidative phosphorylation. The respiratory chain contains 3 multisubunit complexes succinate dehydrogenase (complex II, CII), ubiquinol-cytochrome c oxidoreductase (cytochrome b-c1 complex, complex III, CIII) and cytochrome c oxidase (complex IV, CIV), that cooperate to transfer electrons derived from NADH and succinate to molecular oxygen, creating an electrochemical gradient over the inner membrane that drives transmembrane transport and the ATP synthase. Cytochrome c oxidase is the component of the respiratory chain that catalyzes the reduction of oxygen to water. Electrons originating from reduced cytochrome c in the intermembrane space (IMS) are transferred via the dinuclear copper A center (CU(A)) of subunit 2 and heme A of subunit 1 to the active site in subunit 1, a binuclear center (BNC) formed by heme A3 and copper B (CU(B)). The BNC reduces molecular oxygen to 2 water molecules using 4 electrons from cytochrome c in the IMS and 4 protons from the mitochondrial matrix.</text>
</comment>
<evidence type="ECO:0000313" key="13">
    <source>
        <dbReference type="Ensembl" id="ENSSSUP00005002171.1"/>
    </source>
</evidence>